<protein>
    <submittedName>
        <fullName evidence="1">Uncharacterized protein</fullName>
    </submittedName>
</protein>
<reference evidence="1" key="1">
    <citation type="submission" date="2021-05" db="EMBL/GenBank/DDBJ databases">
        <authorList>
            <person name="Pan Q."/>
            <person name="Jouanno E."/>
            <person name="Zahm M."/>
            <person name="Klopp C."/>
            <person name="Cabau C."/>
            <person name="Louis A."/>
            <person name="Berthelot C."/>
            <person name="Parey E."/>
            <person name="Roest Crollius H."/>
            <person name="Montfort J."/>
            <person name="Robinson-Rechavi M."/>
            <person name="Bouchez O."/>
            <person name="Lampietro C."/>
            <person name="Lopez Roques C."/>
            <person name="Donnadieu C."/>
            <person name="Postlethwait J."/>
            <person name="Bobe J."/>
            <person name="Dillon D."/>
            <person name="Chandos A."/>
            <person name="von Hippel F."/>
            <person name="Guiguen Y."/>
        </authorList>
    </citation>
    <scope>NUCLEOTIDE SEQUENCE</scope>
    <source>
        <strain evidence="1">YG-Jan2019</strain>
    </source>
</reference>
<keyword evidence="2" id="KW-1185">Reference proteome</keyword>
<comment type="caution">
    <text evidence="1">The sequence shown here is derived from an EMBL/GenBank/DDBJ whole genome shotgun (WGS) entry which is preliminary data.</text>
</comment>
<proteinExistence type="predicted"/>
<dbReference type="EMBL" id="CM055753">
    <property type="protein sequence ID" value="KAJ7991503.1"/>
    <property type="molecule type" value="Genomic_DNA"/>
</dbReference>
<name>A0ACC2FJN4_DALPE</name>
<sequence>MLLELATKNMTIGVAAGLEWVLVENTALPYPNIPHAKPPIRNGMHPEYTARDTASPYGMRSSEHDEIREGGVPQGARLRMP</sequence>
<evidence type="ECO:0000313" key="1">
    <source>
        <dbReference type="EMBL" id="KAJ7991503.1"/>
    </source>
</evidence>
<gene>
    <name evidence="1" type="ORF">DPEC_G00284550</name>
</gene>
<dbReference type="Proteomes" id="UP001157502">
    <property type="component" value="Chromosome 26"/>
</dbReference>
<evidence type="ECO:0000313" key="2">
    <source>
        <dbReference type="Proteomes" id="UP001157502"/>
    </source>
</evidence>
<accession>A0ACC2FJN4</accession>
<organism evidence="1 2">
    <name type="scientific">Dallia pectoralis</name>
    <name type="common">Alaska blackfish</name>
    <dbReference type="NCBI Taxonomy" id="75939"/>
    <lineage>
        <taxon>Eukaryota</taxon>
        <taxon>Metazoa</taxon>
        <taxon>Chordata</taxon>
        <taxon>Craniata</taxon>
        <taxon>Vertebrata</taxon>
        <taxon>Euteleostomi</taxon>
        <taxon>Actinopterygii</taxon>
        <taxon>Neopterygii</taxon>
        <taxon>Teleostei</taxon>
        <taxon>Protacanthopterygii</taxon>
        <taxon>Esociformes</taxon>
        <taxon>Umbridae</taxon>
        <taxon>Dallia</taxon>
    </lineage>
</organism>